<reference evidence="2" key="1">
    <citation type="journal article" date="2022" name="bioRxiv">
        <title>Sequencing and chromosome-scale assembly of the giantPleurodeles waltlgenome.</title>
        <authorList>
            <person name="Brown T."/>
            <person name="Elewa A."/>
            <person name="Iarovenko S."/>
            <person name="Subramanian E."/>
            <person name="Araus A.J."/>
            <person name="Petzold A."/>
            <person name="Susuki M."/>
            <person name="Suzuki K.-i.T."/>
            <person name="Hayashi T."/>
            <person name="Toyoda A."/>
            <person name="Oliveira C."/>
            <person name="Osipova E."/>
            <person name="Leigh N.D."/>
            <person name="Simon A."/>
            <person name="Yun M.H."/>
        </authorList>
    </citation>
    <scope>NUCLEOTIDE SEQUENCE</scope>
    <source>
        <strain evidence="2">20211129_DDA</strain>
        <tissue evidence="2">Liver</tissue>
    </source>
</reference>
<gene>
    <name evidence="2" type="ORF">NDU88_008263</name>
</gene>
<organism evidence="2 3">
    <name type="scientific">Pleurodeles waltl</name>
    <name type="common">Iberian ribbed newt</name>
    <dbReference type="NCBI Taxonomy" id="8319"/>
    <lineage>
        <taxon>Eukaryota</taxon>
        <taxon>Metazoa</taxon>
        <taxon>Chordata</taxon>
        <taxon>Craniata</taxon>
        <taxon>Vertebrata</taxon>
        <taxon>Euteleostomi</taxon>
        <taxon>Amphibia</taxon>
        <taxon>Batrachia</taxon>
        <taxon>Caudata</taxon>
        <taxon>Salamandroidea</taxon>
        <taxon>Salamandridae</taxon>
        <taxon>Pleurodelinae</taxon>
        <taxon>Pleurodeles</taxon>
    </lineage>
</organism>
<evidence type="ECO:0000256" key="1">
    <source>
        <dbReference type="SAM" id="MobiDB-lite"/>
    </source>
</evidence>
<feature type="compositionally biased region" description="Gly residues" evidence="1">
    <location>
        <begin position="63"/>
        <end position="74"/>
    </location>
</feature>
<evidence type="ECO:0000313" key="3">
    <source>
        <dbReference type="Proteomes" id="UP001066276"/>
    </source>
</evidence>
<name>A0AAV7NVQ5_PLEWA</name>
<protein>
    <submittedName>
        <fullName evidence="2">Uncharacterized protein</fullName>
    </submittedName>
</protein>
<evidence type="ECO:0000313" key="2">
    <source>
        <dbReference type="EMBL" id="KAJ1120087.1"/>
    </source>
</evidence>
<sequence length="119" mass="11835">MVRRLRPGRPVGGAVARCAGELPERENSGGAADAGGATWVRPRPLGAALDGLVRPGAGLGPRGLPLGCGRGLGRSGVRRPALTSEAGPPGGGGAAWSVCWGRLPASDRPSAWGTEPDAP</sequence>
<proteinExistence type="predicted"/>
<dbReference type="AlphaFoldDB" id="A0AAV7NVQ5"/>
<comment type="caution">
    <text evidence="2">The sequence shown here is derived from an EMBL/GenBank/DDBJ whole genome shotgun (WGS) entry which is preliminary data.</text>
</comment>
<dbReference type="Proteomes" id="UP001066276">
    <property type="component" value="Chromosome 8"/>
</dbReference>
<keyword evidence="3" id="KW-1185">Reference proteome</keyword>
<accession>A0AAV7NVQ5</accession>
<dbReference type="EMBL" id="JANPWB010000012">
    <property type="protein sequence ID" value="KAJ1120087.1"/>
    <property type="molecule type" value="Genomic_DNA"/>
</dbReference>
<feature type="region of interest" description="Disordered" evidence="1">
    <location>
        <begin position="63"/>
        <end position="99"/>
    </location>
</feature>